<feature type="domain" description="N-acetyltransferase" evidence="3">
    <location>
        <begin position="8"/>
        <end position="142"/>
    </location>
</feature>
<evidence type="ECO:0000313" key="4">
    <source>
        <dbReference type="EMBL" id="MBO0440092.1"/>
    </source>
</evidence>
<proteinExistence type="predicted"/>
<evidence type="ECO:0000313" key="5">
    <source>
        <dbReference type="Proteomes" id="UP000664632"/>
    </source>
</evidence>
<evidence type="ECO:0000256" key="1">
    <source>
        <dbReference type="ARBA" id="ARBA00022679"/>
    </source>
</evidence>
<sequence length="142" mass="16790">MIKKITHLTTRELEEILNIWLTSNIEAHPFIPENYWQENLNLVREQLPQAEIYVYLKNDKIIAFLGMVETYIAGIFVYNSYRSQGIGQQLLQEAKSQYNTLTLSVYAKNQNALHFYQKQGFQLVNKQIDATNELEYELIWNK</sequence>
<comment type="caution">
    <text evidence="4">The sequence shown here is derived from an EMBL/GenBank/DDBJ whole genome shotgun (WGS) entry which is preliminary data.</text>
</comment>
<dbReference type="CDD" id="cd04301">
    <property type="entry name" value="NAT_SF"/>
    <property type="match status" value="1"/>
</dbReference>
<protein>
    <submittedName>
        <fullName evidence="4">N-acetyltransferase</fullName>
        <ecNumber evidence="4">2.3.1.-</ecNumber>
    </submittedName>
</protein>
<dbReference type="NCBIfam" id="NF007853">
    <property type="entry name" value="PRK10562.1"/>
    <property type="match status" value="1"/>
</dbReference>
<gene>
    <name evidence="4" type="ORF">JZO69_06945</name>
</gene>
<evidence type="ECO:0000256" key="2">
    <source>
        <dbReference type="ARBA" id="ARBA00023315"/>
    </source>
</evidence>
<dbReference type="InterPro" id="IPR000182">
    <property type="entry name" value="GNAT_dom"/>
</dbReference>
<dbReference type="Pfam" id="PF13508">
    <property type="entry name" value="Acetyltransf_7"/>
    <property type="match status" value="1"/>
</dbReference>
<dbReference type="SUPFAM" id="SSF55729">
    <property type="entry name" value="Acyl-CoA N-acyltransferases (Nat)"/>
    <property type="match status" value="1"/>
</dbReference>
<dbReference type="PANTHER" id="PTHR43800:SF1">
    <property type="entry name" value="PEPTIDYL-LYSINE N-ACETYLTRANSFERASE YJAB"/>
    <property type="match status" value="1"/>
</dbReference>
<dbReference type="Gene3D" id="3.40.630.30">
    <property type="match status" value="1"/>
</dbReference>
<dbReference type="EMBL" id="JAFLWD010000015">
    <property type="protein sequence ID" value="MBO0440092.1"/>
    <property type="molecule type" value="Genomic_DNA"/>
</dbReference>
<accession>A0ABS3GXW7</accession>
<dbReference type="PROSITE" id="PS51186">
    <property type="entry name" value="GNAT"/>
    <property type="match status" value="1"/>
</dbReference>
<reference evidence="4 5" key="1">
    <citation type="submission" date="2021-03" db="EMBL/GenBank/DDBJ databases">
        <title>Enterococcal diversity collection.</title>
        <authorList>
            <person name="Gilmore M.S."/>
            <person name="Schwartzman J."/>
            <person name="Van Tyne D."/>
            <person name="Martin M."/>
            <person name="Earl A.M."/>
            <person name="Manson A.L."/>
            <person name="Straub T."/>
            <person name="Salamzade R."/>
            <person name="Saavedra J."/>
            <person name="Lebreton F."/>
            <person name="Prichula J."/>
            <person name="Schaufler K."/>
            <person name="Gaca A."/>
            <person name="Sgardioli B."/>
            <person name="Wagenaar J."/>
            <person name="Strong T."/>
        </authorList>
    </citation>
    <scope>NUCLEOTIDE SEQUENCE [LARGE SCALE GENOMIC DNA]</scope>
    <source>
        <strain evidence="4 5">DIV0869a</strain>
    </source>
</reference>
<organism evidence="4 5">
    <name type="scientific">Candidatus Enterococcus ikei</name>
    <dbReference type="NCBI Taxonomy" id="2815326"/>
    <lineage>
        <taxon>Bacteria</taxon>
        <taxon>Bacillati</taxon>
        <taxon>Bacillota</taxon>
        <taxon>Bacilli</taxon>
        <taxon>Lactobacillales</taxon>
        <taxon>Enterococcaceae</taxon>
        <taxon>Enterococcus</taxon>
    </lineage>
</organism>
<dbReference type="RefSeq" id="WP_207112169.1">
    <property type="nucleotide sequence ID" value="NZ_JAFLWD010000015.1"/>
</dbReference>
<dbReference type="Proteomes" id="UP000664632">
    <property type="component" value="Unassembled WGS sequence"/>
</dbReference>
<dbReference type="GO" id="GO:0016746">
    <property type="term" value="F:acyltransferase activity"/>
    <property type="evidence" value="ECO:0007669"/>
    <property type="project" value="UniProtKB-KW"/>
</dbReference>
<keyword evidence="2 4" id="KW-0012">Acyltransferase</keyword>
<keyword evidence="5" id="KW-1185">Reference proteome</keyword>
<dbReference type="PANTHER" id="PTHR43800">
    <property type="entry name" value="PEPTIDYL-LYSINE N-ACETYLTRANSFERASE YJAB"/>
    <property type="match status" value="1"/>
</dbReference>
<dbReference type="EC" id="2.3.1.-" evidence="4"/>
<dbReference type="InterPro" id="IPR016181">
    <property type="entry name" value="Acyl_CoA_acyltransferase"/>
</dbReference>
<keyword evidence="1 4" id="KW-0808">Transferase</keyword>
<name>A0ABS3GXW7_9ENTE</name>
<evidence type="ECO:0000259" key="3">
    <source>
        <dbReference type="PROSITE" id="PS51186"/>
    </source>
</evidence>